<evidence type="ECO:0000256" key="7">
    <source>
        <dbReference type="ARBA" id="ARBA00022882"/>
    </source>
</evidence>
<feature type="transmembrane region" description="Helical" evidence="15">
    <location>
        <begin position="1034"/>
        <end position="1058"/>
    </location>
</feature>
<dbReference type="Gene3D" id="1.20.120.350">
    <property type="entry name" value="Voltage-gated potassium channels. Chain C"/>
    <property type="match status" value="4"/>
</dbReference>
<name>A0AAD3CXJ9_9STRA</name>
<feature type="transmembrane region" description="Helical" evidence="15">
    <location>
        <begin position="888"/>
        <end position="910"/>
    </location>
</feature>
<feature type="transmembrane region" description="Helical" evidence="15">
    <location>
        <begin position="99"/>
        <end position="119"/>
    </location>
</feature>
<feature type="transmembrane region" description="Helical" evidence="15">
    <location>
        <begin position="131"/>
        <end position="149"/>
    </location>
</feature>
<gene>
    <name evidence="17" type="ORF">CTEN210_09256</name>
</gene>
<feature type="transmembrane region" description="Helical" evidence="15">
    <location>
        <begin position="1122"/>
        <end position="1140"/>
    </location>
</feature>
<protein>
    <recommendedName>
        <fullName evidence="14">Calcium-channel protein CCH1</fullName>
    </recommendedName>
</protein>
<feature type="transmembrane region" description="Helical" evidence="15">
    <location>
        <begin position="1152"/>
        <end position="1173"/>
    </location>
</feature>
<evidence type="ECO:0000256" key="5">
    <source>
        <dbReference type="ARBA" id="ARBA00022737"/>
    </source>
</evidence>
<keyword evidence="6" id="KW-0106">Calcium</keyword>
<dbReference type="InterPro" id="IPR031649">
    <property type="entry name" value="GPHH_dom"/>
</dbReference>
<feature type="transmembrane region" description="Helical" evidence="15">
    <location>
        <begin position="391"/>
        <end position="414"/>
    </location>
</feature>
<dbReference type="GO" id="GO:0001518">
    <property type="term" value="C:voltage-gated sodium channel complex"/>
    <property type="evidence" value="ECO:0007669"/>
    <property type="project" value="TreeGrafter"/>
</dbReference>
<reference evidence="17 18" key="1">
    <citation type="journal article" date="2021" name="Sci. Rep.">
        <title>The genome of the diatom Chaetoceros tenuissimus carries an ancient integrated fragment of an extant virus.</title>
        <authorList>
            <person name="Hongo Y."/>
            <person name="Kimura K."/>
            <person name="Takaki Y."/>
            <person name="Yoshida Y."/>
            <person name="Baba S."/>
            <person name="Kobayashi G."/>
            <person name="Nagasaki K."/>
            <person name="Hano T."/>
            <person name="Tomaru Y."/>
        </authorList>
    </citation>
    <scope>NUCLEOTIDE SEQUENCE [LARGE SCALE GENOMIC DNA]</scope>
    <source>
        <strain evidence="17 18">NIES-3715</strain>
    </source>
</reference>
<evidence type="ECO:0000313" key="17">
    <source>
        <dbReference type="EMBL" id="GFH52780.1"/>
    </source>
</evidence>
<evidence type="ECO:0000256" key="6">
    <source>
        <dbReference type="ARBA" id="ARBA00022837"/>
    </source>
</evidence>
<dbReference type="GO" id="GO:0005509">
    <property type="term" value="F:calcium ion binding"/>
    <property type="evidence" value="ECO:0007669"/>
    <property type="project" value="InterPro"/>
</dbReference>
<evidence type="ECO:0000256" key="8">
    <source>
        <dbReference type="ARBA" id="ARBA00022989"/>
    </source>
</evidence>
<evidence type="ECO:0000256" key="1">
    <source>
        <dbReference type="ARBA" id="ARBA00004651"/>
    </source>
</evidence>
<feature type="transmembrane region" description="Helical" evidence="15">
    <location>
        <begin position="57"/>
        <end position="77"/>
    </location>
</feature>
<dbReference type="Pfam" id="PF00520">
    <property type="entry name" value="Ion_trans"/>
    <property type="match status" value="4"/>
</dbReference>
<dbReference type="Proteomes" id="UP001054902">
    <property type="component" value="Unassembled WGS sequence"/>
</dbReference>
<dbReference type="InterPro" id="IPR027359">
    <property type="entry name" value="Volt_channel_dom_sf"/>
</dbReference>
<dbReference type="SUPFAM" id="SSF81324">
    <property type="entry name" value="Voltage-gated potassium channels"/>
    <property type="match status" value="4"/>
</dbReference>
<feature type="transmembrane region" description="Helical" evidence="15">
    <location>
        <begin position="1347"/>
        <end position="1372"/>
    </location>
</feature>
<keyword evidence="8 15" id="KW-1133">Transmembrane helix</keyword>
<keyword evidence="9" id="KW-0406">Ion transport</keyword>
<feature type="transmembrane region" description="Helical" evidence="15">
    <location>
        <begin position="760"/>
        <end position="778"/>
    </location>
</feature>
<evidence type="ECO:0000256" key="2">
    <source>
        <dbReference type="ARBA" id="ARBA00022448"/>
    </source>
</evidence>
<evidence type="ECO:0000256" key="9">
    <source>
        <dbReference type="ARBA" id="ARBA00023065"/>
    </source>
</evidence>
<dbReference type="GO" id="GO:0005248">
    <property type="term" value="F:voltage-gated sodium channel activity"/>
    <property type="evidence" value="ECO:0007669"/>
    <property type="project" value="TreeGrafter"/>
</dbReference>
<feature type="transmembrane region" description="Helical" evidence="15">
    <location>
        <begin position="190"/>
        <end position="209"/>
    </location>
</feature>
<dbReference type="Pfam" id="PF16905">
    <property type="entry name" value="GPHH"/>
    <property type="match status" value="1"/>
</dbReference>
<keyword evidence="4 15" id="KW-0812">Transmembrane</keyword>
<keyword evidence="5" id="KW-0677">Repeat</keyword>
<keyword evidence="2" id="KW-0813">Transport</keyword>
<evidence type="ECO:0000256" key="12">
    <source>
        <dbReference type="ARBA" id="ARBA00023303"/>
    </source>
</evidence>
<dbReference type="PROSITE" id="PS50222">
    <property type="entry name" value="EF_HAND_2"/>
    <property type="match status" value="1"/>
</dbReference>
<feature type="transmembrane region" description="Helical" evidence="15">
    <location>
        <begin position="830"/>
        <end position="849"/>
    </location>
</feature>
<dbReference type="GO" id="GO:0022843">
    <property type="term" value="F:voltage-gated monoatomic cation channel activity"/>
    <property type="evidence" value="ECO:0007669"/>
    <property type="project" value="UniProtKB-ARBA"/>
</dbReference>
<evidence type="ECO:0000313" key="18">
    <source>
        <dbReference type="Proteomes" id="UP001054902"/>
    </source>
</evidence>
<feature type="transmembrane region" description="Helical" evidence="15">
    <location>
        <begin position="461"/>
        <end position="479"/>
    </location>
</feature>
<keyword evidence="10 15" id="KW-0472">Membrane</keyword>
<dbReference type="EMBL" id="BLLK01000046">
    <property type="protein sequence ID" value="GFH52780.1"/>
    <property type="molecule type" value="Genomic_DNA"/>
</dbReference>
<organism evidence="17 18">
    <name type="scientific">Chaetoceros tenuissimus</name>
    <dbReference type="NCBI Taxonomy" id="426638"/>
    <lineage>
        <taxon>Eukaryota</taxon>
        <taxon>Sar</taxon>
        <taxon>Stramenopiles</taxon>
        <taxon>Ochrophyta</taxon>
        <taxon>Bacillariophyta</taxon>
        <taxon>Coscinodiscophyceae</taxon>
        <taxon>Chaetocerotophycidae</taxon>
        <taxon>Chaetocerotales</taxon>
        <taxon>Chaetocerotaceae</taxon>
        <taxon>Chaetoceros</taxon>
    </lineage>
</organism>
<feature type="transmembrane region" description="Helical" evidence="15">
    <location>
        <begin position="1185"/>
        <end position="1211"/>
    </location>
</feature>
<feature type="domain" description="EF-hand" evidence="16">
    <location>
        <begin position="1384"/>
        <end position="1419"/>
    </location>
</feature>
<evidence type="ECO:0000256" key="13">
    <source>
        <dbReference type="ARBA" id="ARBA00061395"/>
    </source>
</evidence>
<feature type="transmembrane region" description="Helical" evidence="15">
    <location>
        <begin position="575"/>
        <end position="603"/>
    </location>
</feature>
<feature type="transmembrane region" description="Helical" evidence="15">
    <location>
        <begin position="491"/>
        <end position="514"/>
    </location>
</feature>
<feature type="transmembrane region" description="Helical" evidence="15">
    <location>
        <begin position="798"/>
        <end position="818"/>
    </location>
</feature>
<dbReference type="FunFam" id="1.10.287.70:FF:000093">
    <property type="entry name" value="Calcium channel subunit Cch1"/>
    <property type="match status" value="1"/>
</dbReference>
<sequence length="1523" mass="173827">MRVHPSEHNDCKNTERCTDEEGIEVKYTRKSLGFIPIESTFRRKCIQLVSDPRFETFIIFMIVLNAISMACVDYRFIDDNYQPDPTKSWRNNIFEITEVFFAVVFILECFVKIFAFGLFRGQNAYLRNGLNIFDFVIVVLSVISVIPIVPNLSALRSFRVLRPLRSLVKLPGLRKIVGALVKSYKDLSNVMLLLGFLIFGFSLTGMMFWKGLLHARCRLTPYPIKMPENCTDVNDICWSEYLNKVIVNPEEYRCSSFDNDDPSWTQSTSPWFQYGPMDCIWPIDDADERICSLSGKGNHHCLYMDQSTQILQERTCGSNYDRFGNPRFIDSHIPYGYPRMRSGTFIESLNYGFTNYDTFLSAFLTSFQVITLEGWTDLLYQIMDAWMVTPAILIFALQVVICGYIVLNIVLAVITKSLDEIQNEEDLNDEQSWGNSGHFSNTVDEQENSSPPEQRLKKIDYHSIFIMVCIVLNTIVLSLDHYGIKDKHAQLLETFNTCFTFIFICDVIVCNIVYGPRAYWRCFDGIVGAISLIELVFILCVPHATSGSSAFSVLRSLRLFRIFKMAKKWKSLQSLLRTIASTISEIWNFAALLLLFMFIYSLIGMQILANRLRFSNMNNVALKLSDEGYEEAYVPRANFDSFYWSMVTVFQILTGENWNTIMYDCWKAKGMVATFYIISLIIIGVFIVMNLFLAILLKNFEENGDLVDEQKLELALESREDSQTKKRDVKRPSTIQLLWAKIGKDNRFRKFCLKIVEKKWFDVVITVLIVISSLLLALDNPLLDPSSFFIKALQVCDYVFTMVFVGEAIVKILAYGLFSESKAYLRSAWNVLDFFIVIISVLSLAKVWSGSALKSLRTLRVLRPLRMVNKFPELKIVVDALLLSFPSVANVGVLCGLFFLIFASFAVNFLKGTFYHCSGPRFDDLSEEQLDFLVKPTRWGDAPQQFRELFLPDIEGCNVNAWSDDTIPTSMEVCNCLAPGEWKLTIPQNFDNIINGIATLFEISTTEGWTDVMFAAVDQRGIEMQPRQNSNPMWAIFFISFLIFGSFFVLELFVGVTIDNFNKIRTSTGRTLMTEGQKNWARTQQFIMKIRPLRKLDRPENSFRAKCFDFVMPHSNQHFEPFISACIIGSALVTAMTSFGDSEEKQFIISSLNYTFATIFTIEIVLKLIALSARFFDDRWNIFDLLVVCGTNFGLVINIFISSASSVVGVIRLARICRLFRLVRNLKKLRTLFNTLIMSVPSIANIGFLMLLLFFMYAVVGVQSFSFLPNNEEIDDHANFRSFGNAMLLLLRFSTGENWNGFMRSMMVNQPNCSESPVYDSPWCISEADLPECRHVNGCGAGLFGFIYFYSFTLLMSYVVMNLFVGIVLEAFESSNEGEILKAEDLAAFTAAWSRFDPEATWFIQAEEVKTLLQVLEPPLGLGVKDFHSTDKILDDPCLKELSVNENGKVHVIDAATALAKRLTILKGEIELETTDTESGRTLDDVFNERMIKKRRILRAIINLARASALASSRVGNEDTEKI</sequence>
<feature type="transmembrane region" description="Helical" evidence="15">
    <location>
        <begin position="673"/>
        <end position="697"/>
    </location>
</feature>
<proteinExistence type="inferred from homology"/>
<dbReference type="PANTHER" id="PTHR10037">
    <property type="entry name" value="VOLTAGE-GATED CATION CHANNEL CALCIUM AND SODIUM"/>
    <property type="match status" value="1"/>
</dbReference>
<evidence type="ECO:0000256" key="15">
    <source>
        <dbReference type="SAM" id="Phobius"/>
    </source>
</evidence>
<evidence type="ECO:0000256" key="10">
    <source>
        <dbReference type="ARBA" id="ARBA00023136"/>
    </source>
</evidence>
<keyword evidence="11" id="KW-0325">Glycoprotein</keyword>
<dbReference type="Gene3D" id="1.10.238.10">
    <property type="entry name" value="EF-hand"/>
    <property type="match status" value="1"/>
</dbReference>
<dbReference type="PANTHER" id="PTHR10037:SF62">
    <property type="entry name" value="SODIUM CHANNEL PROTEIN 60E"/>
    <property type="match status" value="1"/>
</dbReference>
<evidence type="ECO:0000256" key="3">
    <source>
        <dbReference type="ARBA" id="ARBA00022475"/>
    </source>
</evidence>
<dbReference type="InterPro" id="IPR005821">
    <property type="entry name" value="Ion_trans_dom"/>
</dbReference>
<evidence type="ECO:0000256" key="14">
    <source>
        <dbReference type="ARBA" id="ARBA00067459"/>
    </source>
</evidence>
<accession>A0AAD3CXJ9</accession>
<dbReference type="InterPro" id="IPR043203">
    <property type="entry name" value="VGCC_Ca_Na"/>
</dbReference>
<keyword evidence="12" id="KW-0407">Ion channel</keyword>
<comment type="similarity">
    <text evidence="13">Belongs to the calcium channel alpha-1 subunit (TC 1.A.1.11) family.</text>
</comment>
<comment type="caution">
    <text evidence="17">The sequence shown here is derived from an EMBL/GenBank/DDBJ whole genome shotgun (WGS) entry which is preliminary data.</text>
</comment>
<comment type="subcellular location">
    <subcellularLocation>
        <location evidence="1">Cell membrane</location>
        <topology evidence="1">Multi-pass membrane protein</topology>
    </subcellularLocation>
</comment>
<evidence type="ECO:0000256" key="4">
    <source>
        <dbReference type="ARBA" id="ARBA00022692"/>
    </source>
</evidence>
<dbReference type="Gene3D" id="1.10.287.70">
    <property type="match status" value="4"/>
</dbReference>
<keyword evidence="7" id="KW-0851">Voltage-gated channel</keyword>
<keyword evidence="18" id="KW-1185">Reference proteome</keyword>
<evidence type="ECO:0000256" key="11">
    <source>
        <dbReference type="ARBA" id="ARBA00023180"/>
    </source>
</evidence>
<evidence type="ECO:0000259" key="16">
    <source>
        <dbReference type="PROSITE" id="PS50222"/>
    </source>
</evidence>
<feature type="transmembrane region" description="Helical" evidence="15">
    <location>
        <begin position="1232"/>
        <end position="1260"/>
    </location>
</feature>
<dbReference type="InterPro" id="IPR002048">
    <property type="entry name" value="EF_hand_dom"/>
</dbReference>
<dbReference type="FunFam" id="1.20.120.350:FF:000009">
    <property type="entry name" value="Voltage-dependent T-type calcium channel subunit alpha"/>
    <property type="match status" value="1"/>
</dbReference>
<keyword evidence="3" id="KW-1003">Cell membrane</keyword>